<name>A0A1N7RW19_9BURK</name>
<dbReference type="SMART" id="SM00829">
    <property type="entry name" value="PKS_ER"/>
    <property type="match status" value="1"/>
</dbReference>
<gene>
    <name evidence="2" type="ORF">BN2476_210132</name>
</gene>
<dbReference type="InterPro" id="IPR011032">
    <property type="entry name" value="GroES-like_sf"/>
</dbReference>
<dbReference type="Gene3D" id="3.90.180.10">
    <property type="entry name" value="Medium-chain alcohol dehydrogenases, catalytic domain"/>
    <property type="match status" value="1"/>
</dbReference>
<keyword evidence="3" id="KW-1185">Reference proteome</keyword>
<dbReference type="GO" id="GO:0016491">
    <property type="term" value="F:oxidoreductase activity"/>
    <property type="evidence" value="ECO:0007669"/>
    <property type="project" value="InterPro"/>
</dbReference>
<dbReference type="SUPFAM" id="SSF51735">
    <property type="entry name" value="NAD(P)-binding Rossmann-fold domains"/>
    <property type="match status" value="1"/>
</dbReference>
<dbReference type="AlphaFoldDB" id="A0A1N7RW19"/>
<protein>
    <submittedName>
        <fullName evidence="2">Alcohol dehydrogenase zinc-binding domain protein</fullName>
    </submittedName>
</protein>
<evidence type="ECO:0000313" key="3">
    <source>
        <dbReference type="Proteomes" id="UP000195569"/>
    </source>
</evidence>
<dbReference type="Pfam" id="PF08240">
    <property type="entry name" value="ADH_N"/>
    <property type="match status" value="1"/>
</dbReference>
<dbReference type="RefSeq" id="WP_087733941.1">
    <property type="nucleotide sequence ID" value="NZ_CYGY02000021.1"/>
</dbReference>
<comment type="caution">
    <text evidence="2">The sequence shown here is derived from an EMBL/GenBank/DDBJ whole genome shotgun (WGS) entry which is preliminary data.</text>
</comment>
<dbReference type="PANTHER" id="PTHR43677">
    <property type="entry name" value="SHORT-CHAIN DEHYDROGENASE/REDUCTASE"/>
    <property type="match status" value="1"/>
</dbReference>
<evidence type="ECO:0000313" key="2">
    <source>
        <dbReference type="EMBL" id="SIT39305.1"/>
    </source>
</evidence>
<dbReference type="Gene3D" id="3.40.50.720">
    <property type="entry name" value="NAD(P)-binding Rossmann-like Domain"/>
    <property type="match status" value="1"/>
</dbReference>
<dbReference type="InterPro" id="IPR013154">
    <property type="entry name" value="ADH-like_N"/>
</dbReference>
<dbReference type="EMBL" id="CYGY02000021">
    <property type="protein sequence ID" value="SIT39305.1"/>
    <property type="molecule type" value="Genomic_DNA"/>
</dbReference>
<dbReference type="Proteomes" id="UP000195569">
    <property type="component" value="Unassembled WGS sequence"/>
</dbReference>
<evidence type="ECO:0000259" key="1">
    <source>
        <dbReference type="SMART" id="SM00829"/>
    </source>
</evidence>
<dbReference type="SUPFAM" id="SSF50129">
    <property type="entry name" value="GroES-like"/>
    <property type="match status" value="1"/>
</dbReference>
<sequence length="372" mass="39626">MNIPRMMRAVVLMGHGGLDKLEYHEDIPTPRPGKGEVLIRVGACGVNNTDLNTRTGWYSPNVRTGMTEEIGSRGIDPDTADLGNWDRSSLAFPRIQGAAIAGRIVGVGEGVDVQRIGDRVMVDPVIRDPSAPLREEGVRFVGSECDGGYAEYAAVPVENAFTVNADIPYVELATFPCAFTTAEEMLERARLKAGEVVVITGAAGGVGSANVQLAKRRGCVVIAIAGQGKRSKLLELGADHFIPRETPNMVAEVEKLVGPRGVDVVADVVGGDSITGLLRVLKRGGRYTTGGAIAGPISEVDLRDLIYKDLEMYGIANPVANTTGNLVQYIESGEIKAMVDKTFPLAQLRDAQAEFMKKSHVGKIVIDVDASA</sequence>
<dbReference type="InterPro" id="IPR020843">
    <property type="entry name" value="ER"/>
</dbReference>
<dbReference type="OrthoDB" id="9787435at2"/>
<accession>A0A1N7RW19</accession>
<proteinExistence type="predicted"/>
<reference evidence="2" key="1">
    <citation type="submission" date="2016-12" db="EMBL/GenBank/DDBJ databases">
        <authorList>
            <person name="Moulin L."/>
        </authorList>
    </citation>
    <scope>NUCLEOTIDE SEQUENCE [LARGE SCALE GENOMIC DNA]</scope>
    <source>
        <strain evidence="2">STM 7183</strain>
    </source>
</reference>
<dbReference type="InterPro" id="IPR013149">
    <property type="entry name" value="ADH-like_C"/>
</dbReference>
<dbReference type="Pfam" id="PF00107">
    <property type="entry name" value="ADH_zinc_N"/>
    <property type="match status" value="1"/>
</dbReference>
<feature type="domain" description="Enoyl reductase (ER)" evidence="1">
    <location>
        <begin position="16"/>
        <end position="366"/>
    </location>
</feature>
<dbReference type="PANTHER" id="PTHR43677:SF4">
    <property type="entry name" value="QUINONE OXIDOREDUCTASE-LIKE PROTEIN 2"/>
    <property type="match status" value="1"/>
</dbReference>
<dbReference type="InterPro" id="IPR036291">
    <property type="entry name" value="NAD(P)-bd_dom_sf"/>
</dbReference>
<dbReference type="InterPro" id="IPR051397">
    <property type="entry name" value="Zn-ADH-like_protein"/>
</dbReference>
<dbReference type="CDD" id="cd08274">
    <property type="entry name" value="MDR9"/>
    <property type="match status" value="1"/>
</dbReference>
<organism evidence="2 3">
    <name type="scientific">Paraburkholderia piptadeniae</name>
    <dbReference type="NCBI Taxonomy" id="1701573"/>
    <lineage>
        <taxon>Bacteria</taxon>
        <taxon>Pseudomonadati</taxon>
        <taxon>Pseudomonadota</taxon>
        <taxon>Betaproteobacteria</taxon>
        <taxon>Burkholderiales</taxon>
        <taxon>Burkholderiaceae</taxon>
        <taxon>Paraburkholderia</taxon>
    </lineage>
</organism>